<proteinExistence type="predicted"/>
<feature type="region of interest" description="Disordered" evidence="1">
    <location>
        <begin position="218"/>
        <end position="238"/>
    </location>
</feature>
<feature type="transmembrane region" description="Helical" evidence="2">
    <location>
        <begin position="136"/>
        <end position="155"/>
    </location>
</feature>
<sequence>MTPPRGASITPSDPSYLSQTLLLLAVQTGVLSAILARPHDDTRLILIRTLVVSVLSGGTFGLLQQRYMTLQRACALRLSRMHEAYTVATSRAVVLTASGMTTISTLLLVTSLVSHLPLVHVRLAPQSSLMQVTAPLGWWAAAMNVTICIACIAMATTQDPITFTFEPEVAKDSIPLAGFSVDGEWAKIASTSRRHDVYIRQPNASKTFEMTTRLASNHPLYNPERDTTSSGPTLHITL</sequence>
<evidence type="ECO:0008006" key="5">
    <source>
        <dbReference type="Google" id="ProtNLM"/>
    </source>
</evidence>
<name>A0A5C3FLR3_PSEA2</name>
<keyword evidence="2" id="KW-1133">Transmembrane helix</keyword>
<organism evidence="3 4">
    <name type="scientific">Pseudozyma antarctica</name>
    <name type="common">Yeast</name>
    <name type="synonym">Candida antarctica</name>
    <dbReference type="NCBI Taxonomy" id="84753"/>
    <lineage>
        <taxon>Eukaryota</taxon>
        <taxon>Fungi</taxon>
        <taxon>Dikarya</taxon>
        <taxon>Basidiomycota</taxon>
        <taxon>Ustilaginomycotina</taxon>
        <taxon>Ustilaginomycetes</taxon>
        <taxon>Ustilaginales</taxon>
        <taxon>Ustilaginaceae</taxon>
        <taxon>Moesziomyces</taxon>
    </lineage>
</organism>
<reference evidence="3" key="1">
    <citation type="submission" date="2018-03" db="EMBL/GenBank/DDBJ databases">
        <authorList>
            <person name="Guldener U."/>
        </authorList>
    </citation>
    <scope>NUCLEOTIDE SEQUENCE [LARGE SCALE GENOMIC DNA]</scope>
    <source>
        <strain evidence="3">ATCC34888</strain>
    </source>
</reference>
<gene>
    <name evidence="3" type="ORF">PSANT_02074</name>
</gene>
<dbReference type="RefSeq" id="XP_014658435.1">
    <property type="nucleotide sequence ID" value="XM_014802949.1"/>
</dbReference>
<feature type="transmembrane region" description="Helical" evidence="2">
    <location>
        <begin position="45"/>
        <end position="63"/>
    </location>
</feature>
<comment type="caution">
    <text evidence="3">The sequence shown here is derived from an EMBL/GenBank/DDBJ whole genome shotgun (WGS) entry which is preliminary data.</text>
</comment>
<dbReference type="OrthoDB" id="2554936at2759"/>
<keyword evidence="2" id="KW-0472">Membrane</keyword>
<keyword evidence="4" id="KW-1185">Reference proteome</keyword>
<evidence type="ECO:0000313" key="3">
    <source>
        <dbReference type="EMBL" id="SPO44389.1"/>
    </source>
</evidence>
<dbReference type="Proteomes" id="UP000325008">
    <property type="component" value="Unassembled WGS sequence"/>
</dbReference>
<feature type="transmembrane region" description="Helical" evidence="2">
    <location>
        <begin position="84"/>
        <end position="116"/>
    </location>
</feature>
<dbReference type="EMBL" id="OOIQ01000003">
    <property type="protein sequence ID" value="SPO44389.1"/>
    <property type="molecule type" value="Genomic_DNA"/>
</dbReference>
<evidence type="ECO:0000313" key="4">
    <source>
        <dbReference type="Proteomes" id="UP000325008"/>
    </source>
</evidence>
<feature type="transmembrane region" description="Helical" evidence="2">
    <location>
        <begin position="21"/>
        <end position="39"/>
    </location>
</feature>
<accession>A0A5C3FLR3</accession>
<dbReference type="AlphaFoldDB" id="A0A5C3FLR3"/>
<evidence type="ECO:0000256" key="1">
    <source>
        <dbReference type="SAM" id="MobiDB-lite"/>
    </source>
</evidence>
<evidence type="ECO:0000256" key="2">
    <source>
        <dbReference type="SAM" id="Phobius"/>
    </source>
</evidence>
<protein>
    <recommendedName>
        <fullName evidence="5">Transmembrane protein</fullName>
    </recommendedName>
</protein>
<keyword evidence="2" id="KW-0812">Transmembrane</keyword>